<evidence type="ECO:0000256" key="1">
    <source>
        <dbReference type="ARBA" id="ARBA00004651"/>
    </source>
</evidence>
<accession>A0A0U2WC28</accession>
<evidence type="ECO:0000256" key="4">
    <source>
        <dbReference type="ARBA" id="ARBA00022989"/>
    </source>
</evidence>
<dbReference type="EMBL" id="CP013652">
    <property type="protein sequence ID" value="ALS22906.1"/>
    <property type="molecule type" value="Genomic_DNA"/>
</dbReference>
<dbReference type="STRING" id="162209.IJ22_25330"/>
<keyword evidence="2" id="KW-1003">Cell membrane</keyword>
<dbReference type="PIRSF" id="PIRSF035875">
    <property type="entry name" value="RNase_BN"/>
    <property type="match status" value="1"/>
</dbReference>
<evidence type="ECO:0000313" key="6">
    <source>
        <dbReference type="EMBL" id="ALS22906.1"/>
    </source>
</evidence>
<dbReference type="PATRIC" id="fig|162209.4.peg.2699"/>
<keyword evidence="3" id="KW-0812">Transmembrane</keyword>
<dbReference type="RefSeq" id="WP_062409009.1">
    <property type="nucleotide sequence ID" value="NZ_CP013652.1"/>
</dbReference>
<dbReference type="OrthoDB" id="9775903at2"/>
<evidence type="ECO:0000313" key="7">
    <source>
        <dbReference type="Proteomes" id="UP000061660"/>
    </source>
</evidence>
<dbReference type="Proteomes" id="UP000061660">
    <property type="component" value="Chromosome"/>
</dbReference>
<organism evidence="6 7">
    <name type="scientific">Paenibacillus naphthalenovorans</name>
    <dbReference type="NCBI Taxonomy" id="162209"/>
    <lineage>
        <taxon>Bacteria</taxon>
        <taxon>Bacillati</taxon>
        <taxon>Bacillota</taxon>
        <taxon>Bacilli</taxon>
        <taxon>Bacillales</taxon>
        <taxon>Paenibacillaceae</taxon>
        <taxon>Paenibacillus</taxon>
    </lineage>
</organism>
<dbReference type="PANTHER" id="PTHR30213:SF0">
    <property type="entry name" value="UPF0761 MEMBRANE PROTEIN YIHY"/>
    <property type="match status" value="1"/>
</dbReference>
<gene>
    <name evidence="6" type="ORF">IJ22_25330</name>
</gene>
<evidence type="ECO:0000256" key="5">
    <source>
        <dbReference type="ARBA" id="ARBA00023136"/>
    </source>
</evidence>
<dbReference type="GO" id="GO:0005886">
    <property type="term" value="C:plasma membrane"/>
    <property type="evidence" value="ECO:0007669"/>
    <property type="project" value="UniProtKB-SubCell"/>
</dbReference>
<reference evidence="6 7" key="2">
    <citation type="journal article" date="2016" name="Genome Announc.">
        <title>Complete Genome Sequences of Two Interactive Moderate Thermophiles, Paenibacillus napthalenovorans 32O-Y and Paenibacillus sp. 32O-W.</title>
        <authorList>
            <person name="Butler R.R.III."/>
            <person name="Wang J."/>
            <person name="Stark B.C."/>
            <person name="Pombert J.F."/>
        </authorList>
    </citation>
    <scope>NUCLEOTIDE SEQUENCE [LARGE SCALE GENOMIC DNA]</scope>
    <source>
        <strain evidence="6 7">32O-Y</strain>
    </source>
</reference>
<proteinExistence type="predicted"/>
<sequence length="272" mass="30266">MKVRDFLVEFWNQLVQDDVLSLAAQCAYYFLFSLFPFLIFIMSLLGYLPITAHDVLLLIKEYIPSGAAAGIEEQLKDVLEFKRGGVLSFGLIFSLVTASAAMHAIVLAVNKAYGLPPRKSFIHSRMLAIALTAGMLMVVASALLLSVFGQLIGEWMNTRLHLPWSQIQLWNVLRWVIHFVILFLVLTAVYYIAPNTCLTCKDVLPGAIMAAVGWQLTSWGFSYYVNHFGHYSATYGSLGGVIVLLSWFYISALLIVAGGELNALAYLVKERT</sequence>
<evidence type="ECO:0000256" key="2">
    <source>
        <dbReference type="ARBA" id="ARBA00022475"/>
    </source>
</evidence>
<protein>
    <submittedName>
        <fullName evidence="6">Ribonuclease</fullName>
    </submittedName>
</protein>
<dbReference type="InterPro" id="IPR017039">
    <property type="entry name" value="Virul_fac_BrkB"/>
</dbReference>
<evidence type="ECO:0000256" key="3">
    <source>
        <dbReference type="ARBA" id="ARBA00022692"/>
    </source>
</evidence>
<keyword evidence="7" id="KW-1185">Reference proteome</keyword>
<dbReference type="NCBIfam" id="TIGR00765">
    <property type="entry name" value="yihY_not_rbn"/>
    <property type="match status" value="1"/>
</dbReference>
<dbReference type="Pfam" id="PF03631">
    <property type="entry name" value="Virul_fac_BrkB"/>
    <property type="match status" value="1"/>
</dbReference>
<dbReference type="KEGG" id="pnp:IJ22_25330"/>
<dbReference type="AlphaFoldDB" id="A0A0U2WC28"/>
<keyword evidence="4" id="KW-1133">Transmembrane helix</keyword>
<reference evidence="7" key="1">
    <citation type="submission" date="2015-12" db="EMBL/GenBank/DDBJ databases">
        <title>Complete genome sequences of two moderately thermophilic Paenibacillus species.</title>
        <authorList>
            <person name="Butler R.III."/>
            <person name="Wang J."/>
            <person name="Stark B.C."/>
            <person name="Pombert J.-F."/>
        </authorList>
    </citation>
    <scope>NUCLEOTIDE SEQUENCE [LARGE SCALE GENOMIC DNA]</scope>
    <source>
        <strain evidence="7">32O-Y</strain>
    </source>
</reference>
<dbReference type="PANTHER" id="PTHR30213">
    <property type="entry name" value="INNER MEMBRANE PROTEIN YHJD"/>
    <property type="match status" value="1"/>
</dbReference>
<keyword evidence="5" id="KW-0472">Membrane</keyword>
<comment type="subcellular location">
    <subcellularLocation>
        <location evidence="1">Cell membrane</location>
        <topology evidence="1">Multi-pass membrane protein</topology>
    </subcellularLocation>
</comment>
<name>A0A0U2WC28_9BACL</name>